<proteinExistence type="predicted"/>
<name>M4QRZ7_9CAUD</name>
<dbReference type="RefSeq" id="YP_007674505.1">
    <property type="nucleotide sequence ID" value="NC_020851.1"/>
</dbReference>
<protein>
    <submittedName>
        <fullName evidence="1">Uncharacterized protein</fullName>
    </submittedName>
</protein>
<evidence type="ECO:0000313" key="1">
    <source>
        <dbReference type="EMBL" id="AGH31653.1"/>
    </source>
</evidence>
<dbReference type="Proteomes" id="UP000201252">
    <property type="component" value="Segment"/>
</dbReference>
<reference evidence="1 2" key="1">
    <citation type="submission" date="2010-10" db="EMBL/GenBank/DDBJ databases">
        <title>The Genome Sequence of Synechococcus phage S-SKS1.</title>
        <authorList>
            <consortium name="The Broad Institute Genome Sequencing Platform"/>
            <person name="Henn M.R."/>
            <person name="Clokie M."/>
            <person name="Levin J."/>
            <person name="Malboeuf C."/>
            <person name="Casali M."/>
            <person name="Russ C."/>
            <person name="Lennon N."/>
            <person name="Chapman S.B."/>
            <person name="Erlich R."/>
            <person name="Young S.K."/>
            <person name="Yandava C."/>
            <person name="Zeng Q."/>
            <person name="Alvarado L."/>
            <person name="Anderson S."/>
            <person name="Berlin A."/>
            <person name="Chen Z."/>
            <person name="Freedman E."/>
            <person name="Gellesch M."/>
            <person name="Goldberg J."/>
            <person name="Green L."/>
            <person name="Griggs A."/>
            <person name="Gujja S."/>
            <person name="Heilman E.R."/>
            <person name="Heiman D."/>
            <person name="Hollinger A."/>
            <person name="Howarth C."/>
            <person name="Larson L."/>
            <person name="Mehta T."/>
            <person name="Pearson M."/>
            <person name="Roberts A."/>
            <person name="Ryan E."/>
            <person name="Saif S."/>
            <person name="Shea T."/>
            <person name="Shenoy N."/>
            <person name="Sisk P."/>
            <person name="Stolte C."/>
            <person name="Sykes S."/>
            <person name="White J."/>
            <person name="Haas B."/>
            <person name="Nusbaum C."/>
            <person name="Birren B."/>
        </authorList>
    </citation>
    <scope>NUCLEOTIDE SEQUENCE [LARGE SCALE GENOMIC DNA]</scope>
</reference>
<evidence type="ECO:0000313" key="2">
    <source>
        <dbReference type="Proteomes" id="UP000201252"/>
    </source>
</evidence>
<dbReference type="GeneID" id="15011055"/>
<dbReference type="EMBL" id="HQ633071">
    <property type="protein sequence ID" value="AGH31653.1"/>
    <property type="molecule type" value="Genomic_DNA"/>
</dbReference>
<organism evidence="1 2">
    <name type="scientific">Synechococcus phage S-SKS1</name>
    <dbReference type="NCBI Taxonomy" id="754042"/>
    <lineage>
        <taxon>Viruses</taxon>
        <taxon>Duplodnaviria</taxon>
        <taxon>Heunggongvirae</taxon>
        <taxon>Uroviricota</taxon>
        <taxon>Caudoviricetes</taxon>
        <taxon>Llyrvirus</taxon>
        <taxon>Llyrvirus SSKS1</taxon>
    </lineage>
</organism>
<sequence>MALASTELTPSSYVLIGNNVTTITFQCQSSTPVVIGIATTSAGIATSTEGMIYNRFEGEMKKTVTDLSHDAGAAYVYAKALTSTSKIVYEGA</sequence>
<dbReference type="KEGG" id="vg:15011055"/>
<keyword evidence="2" id="KW-1185">Reference proteome</keyword>
<accession>M4QRZ7</accession>
<gene>
    <name evidence="1" type="ORF">SWZG_00144</name>
</gene>